<dbReference type="Proteomes" id="UP001186974">
    <property type="component" value="Unassembled WGS sequence"/>
</dbReference>
<evidence type="ECO:0000313" key="2">
    <source>
        <dbReference type="Proteomes" id="UP001186974"/>
    </source>
</evidence>
<protein>
    <submittedName>
        <fullName evidence="1">Uncharacterized protein</fullName>
    </submittedName>
</protein>
<keyword evidence="2" id="KW-1185">Reference proteome</keyword>
<gene>
    <name evidence="1" type="ORF">LTS18_013262</name>
</gene>
<reference evidence="1" key="1">
    <citation type="submission" date="2024-09" db="EMBL/GenBank/DDBJ databases">
        <title>Black Yeasts Isolated from many extreme environments.</title>
        <authorList>
            <person name="Coleine C."/>
            <person name="Stajich J.E."/>
            <person name="Selbmann L."/>
        </authorList>
    </citation>
    <scope>NUCLEOTIDE SEQUENCE</scope>
    <source>
        <strain evidence="1">CCFEE 5737</strain>
    </source>
</reference>
<comment type="caution">
    <text evidence="1">The sequence shown here is derived from an EMBL/GenBank/DDBJ whole genome shotgun (WGS) entry which is preliminary data.</text>
</comment>
<organism evidence="1 2">
    <name type="scientific">Coniosporium uncinatum</name>
    <dbReference type="NCBI Taxonomy" id="93489"/>
    <lineage>
        <taxon>Eukaryota</taxon>
        <taxon>Fungi</taxon>
        <taxon>Dikarya</taxon>
        <taxon>Ascomycota</taxon>
        <taxon>Pezizomycotina</taxon>
        <taxon>Dothideomycetes</taxon>
        <taxon>Dothideomycetes incertae sedis</taxon>
        <taxon>Coniosporium</taxon>
    </lineage>
</organism>
<dbReference type="EMBL" id="JAWDJW010006741">
    <property type="protein sequence ID" value="KAK3063726.1"/>
    <property type="molecule type" value="Genomic_DNA"/>
</dbReference>
<name>A0ACC3D8X3_9PEZI</name>
<accession>A0ACC3D8X3</accession>
<proteinExistence type="predicted"/>
<sequence>DNAGGLVTNSQQFNFTGGAGPMAFSPLNAAGTCLAATNKGVLDQAPCSNGDSSQQFSFDAGSGSGTASNGTATTPAVVTVPSSTATAGASCTATLKMTRMAHLKRAVLG</sequence>
<evidence type="ECO:0000313" key="1">
    <source>
        <dbReference type="EMBL" id="KAK3063726.1"/>
    </source>
</evidence>
<feature type="non-terminal residue" evidence="1">
    <location>
        <position position="1"/>
    </location>
</feature>